<reference evidence="2 3" key="1">
    <citation type="journal article" date="2019" name="Emerg. Microbes Infect.">
        <title>Comprehensive subspecies identification of 175 nontuberculous mycobacteria species based on 7547 genomic profiles.</title>
        <authorList>
            <person name="Matsumoto Y."/>
            <person name="Kinjo T."/>
            <person name="Motooka D."/>
            <person name="Nabeya D."/>
            <person name="Jung N."/>
            <person name="Uechi K."/>
            <person name="Horii T."/>
            <person name="Iida T."/>
            <person name="Fujita J."/>
            <person name="Nakamura S."/>
        </authorList>
    </citation>
    <scope>NUCLEOTIDE SEQUENCE [LARGE SCALE GENOMIC DNA]</scope>
    <source>
        <strain evidence="2 3">JCM 13573</strain>
    </source>
</reference>
<evidence type="ECO:0000313" key="2">
    <source>
        <dbReference type="EMBL" id="GFG64320.1"/>
    </source>
</evidence>
<name>A0ABQ1BKQ6_9MYCO</name>
<evidence type="ECO:0000259" key="1">
    <source>
        <dbReference type="Pfam" id="PF07858"/>
    </source>
</evidence>
<dbReference type="EMBL" id="BLKU01000003">
    <property type="protein sequence ID" value="GFG64320.1"/>
    <property type="molecule type" value="Genomic_DNA"/>
</dbReference>
<sequence length="190" mass="20948">MSPAAAKRWHSAIAGNEWPGSGPATTATRTRLTLPQRSTASLAYAGVMTELTETTANNIRTVEDFLYALQDQDFEAVAAGLDDDVVYENVGLSRIRGGRKTVKILRQMEGRMGFEVKIHRVAADGAAVLTERTDALIFGPLRIQFWVCGVFEVHNARITLWRDYFDFFDMLKATVRGLAGVVVPSVRATL</sequence>
<keyword evidence="3" id="KW-1185">Reference proteome</keyword>
<dbReference type="Gene3D" id="3.10.450.50">
    <property type="match status" value="1"/>
</dbReference>
<comment type="caution">
    <text evidence="2">The sequence shown here is derived from an EMBL/GenBank/DDBJ whole genome shotgun (WGS) entry which is preliminary data.</text>
</comment>
<organism evidence="2 3">
    <name type="scientific">Mycobacterium kubicae</name>
    <dbReference type="NCBI Taxonomy" id="120959"/>
    <lineage>
        <taxon>Bacteria</taxon>
        <taxon>Bacillati</taxon>
        <taxon>Actinomycetota</taxon>
        <taxon>Actinomycetes</taxon>
        <taxon>Mycobacteriales</taxon>
        <taxon>Mycobacteriaceae</taxon>
        <taxon>Mycobacterium</taxon>
        <taxon>Mycobacterium simiae complex</taxon>
    </lineage>
</organism>
<dbReference type="InterPro" id="IPR013100">
    <property type="entry name" value="LEH"/>
</dbReference>
<dbReference type="SUPFAM" id="SSF54427">
    <property type="entry name" value="NTF2-like"/>
    <property type="match status" value="1"/>
</dbReference>
<proteinExistence type="predicted"/>
<dbReference type="GO" id="GO:0016787">
    <property type="term" value="F:hydrolase activity"/>
    <property type="evidence" value="ECO:0007669"/>
    <property type="project" value="UniProtKB-KW"/>
</dbReference>
<protein>
    <submittedName>
        <fullName evidence="2">Epoxide hydrolase EphG</fullName>
    </submittedName>
</protein>
<gene>
    <name evidence="2" type="primary">ephG</name>
    <name evidence="2" type="ORF">MKUB_18100</name>
</gene>
<dbReference type="InterPro" id="IPR032710">
    <property type="entry name" value="NTF2-like_dom_sf"/>
</dbReference>
<dbReference type="Proteomes" id="UP000465306">
    <property type="component" value="Unassembled WGS sequence"/>
</dbReference>
<evidence type="ECO:0000313" key="3">
    <source>
        <dbReference type="Proteomes" id="UP000465306"/>
    </source>
</evidence>
<keyword evidence="2" id="KW-0378">Hydrolase</keyword>
<accession>A0ABQ1BKQ6</accession>
<dbReference type="Pfam" id="PF07858">
    <property type="entry name" value="LEH"/>
    <property type="match status" value="1"/>
</dbReference>
<feature type="domain" description="Limonene-1,2-epoxide hydrolase" evidence="1">
    <location>
        <begin position="57"/>
        <end position="176"/>
    </location>
</feature>